<evidence type="ECO:0000313" key="1">
    <source>
        <dbReference type="EMBL" id="AWX74507.1"/>
    </source>
</evidence>
<dbReference type="Gene3D" id="2.40.50.140">
    <property type="entry name" value="Nucleic acid-binding proteins"/>
    <property type="match status" value="1"/>
</dbReference>
<protein>
    <submittedName>
        <fullName evidence="1">DUF3221 domain-containing protein</fullName>
    </submittedName>
</protein>
<sequence>MYKVFIMLLILLCITLGCQNQHNKHFMEAEQTMVGYVILKRENQAILIPNEKADVKDYKNLSEKEIIEKYRSDIVILGLSQLNNKDDLSKGQKIRIWYKKLNESSPPKTNISKFESI</sequence>
<dbReference type="InterPro" id="IPR012340">
    <property type="entry name" value="NA-bd_OB-fold"/>
</dbReference>
<dbReference type="InterPro" id="IPR021598">
    <property type="entry name" value="DUF3221"/>
</dbReference>
<dbReference type="Proteomes" id="UP000250069">
    <property type="component" value="Chromosome"/>
</dbReference>
<dbReference type="PROSITE" id="PS51257">
    <property type="entry name" value="PROKAR_LIPOPROTEIN"/>
    <property type="match status" value="1"/>
</dbReference>
<name>A0ABC8DEP9_BACVE</name>
<proteinExistence type="predicted"/>
<reference evidence="1 2" key="1">
    <citation type="submission" date="2018-06" db="EMBL/GenBank/DDBJ databases">
        <title>Complete Genome Sequence of Bacillus velezensis DSYZ, a Plant Growth-Promoting Rhizobacterium with Antifungal Activity.</title>
        <authorList>
            <person name="Du B."/>
            <person name="Ding Y."/>
            <person name="Liu K."/>
            <person name="Yao L."/>
            <person name="Wang C."/>
            <person name="Li H."/>
            <person name="Liu H."/>
        </authorList>
    </citation>
    <scope>NUCLEOTIDE SEQUENCE [LARGE SCALE GENOMIC DNA]</scope>
    <source>
        <strain evidence="1 2">DSYZ</strain>
    </source>
</reference>
<dbReference type="AlphaFoldDB" id="A0ABC8DEP9"/>
<organism evidence="1 2">
    <name type="scientific">Bacillus velezensis</name>
    <dbReference type="NCBI Taxonomy" id="492670"/>
    <lineage>
        <taxon>Bacteria</taxon>
        <taxon>Bacillati</taxon>
        <taxon>Bacillota</taxon>
        <taxon>Bacilli</taxon>
        <taxon>Bacillales</taxon>
        <taxon>Bacillaceae</taxon>
        <taxon>Bacillus</taxon>
        <taxon>Bacillus amyloliquefaciens group</taxon>
    </lineage>
</organism>
<dbReference type="EMBL" id="CP030150">
    <property type="protein sequence ID" value="AWX74507.1"/>
    <property type="molecule type" value="Genomic_DNA"/>
</dbReference>
<evidence type="ECO:0000313" key="2">
    <source>
        <dbReference type="Proteomes" id="UP000250069"/>
    </source>
</evidence>
<dbReference type="Pfam" id="PF11518">
    <property type="entry name" value="DUF3221"/>
    <property type="match status" value="1"/>
</dbReference>
<accession>A0ABC8DEP9</accession>
<gene>
    <name evidence="1" type="ORF">BVDSYZ_10850</name>
</gene>